<dbReference type="SUPFAM" id="SSF53474">
    <property type="entry name" value="alpha/beta-Hydrolases"/>
    <property type="match status" value="1"/>
</dbReference>
<dbReference type="InterPro" id="IPR001563">
    <property type="entry name" value="Peptidase_S10"/>
</dbReference>
<keyword evidence="2" id="KW-0378">Hydrolase</keyword>
<dbReference type="Pfam" id="PF00450">
    <property type="entry name" value="Peptidase_S10"/>
    <property type="match status" value="1"/>
</dbReference>
<comment type="similarity">
    <text evidence="1">Belongs to the peptidase S10 family.</text>
</comment>
<organism evidence="2">
    <name type="scientific">Triticum urartu</name>
    <name type="common">Red wild einkorn</name>
    <name type="synonym">Crithodium urartu</name>
    <dbReference type="NCBI Taxonomy" id="4572"/>
    <lineage>
        <taxon>Eukaryota</taxon>
        <taxon>Viridiplantae</taxon>
        <taxon>Streptophyta</taxon>
        <taxon>Embryophyta</taxon>
        <taxon>Tracheophyta</taxon>
        <taxon>Spermatophyta</taxon>
        <taxon>Magnoliopsida</taxon>
        <taxon>Liliopsida</taxon>
        <taxon>Poales</taxon>
        <taxon>Poaceae</taxon>
        <taxon>BOP clade</taxon>
        <taxon>Pooideae</taxon>
        <taxon>Triticodae</taxon>
        <taxon>Triticeae</taxon>
        <taxon>Triticinae</taxon>
        <taxon>Triticum</taxon>
    </lineage>
</organism>
<dbReference type="GO" id="GO:0004185">
    <property type="term" value="F:serine-type carboxypeptidase activity"/>
    <property type="evidence" value="ECO:0007669"/>
    <property type="project" value="InterPro"/>
</dbReference>
<dbReference type="EMBL" id="KD202204">
    <property type="protein sequence ID" value="EMS52801.1"/>
    <property type="molecule type" value="Genomic_DNA"/>
</dbReference>
<evidence type="ECO:0000256" key="1">
    <source>
        <dbReference type="ARBA" id="ARBA00009431"/>
    </source>
</evidence>
<dbReference type="eggNOG" id="KOG1282">
    <property type="taxonomic scope" value="Eukaryota"/>
</dbReference>
<keyword evidence="2" id="KW-0121">Carboxypeptidase</keyword>
<evidence type="ECO:0000313" key="2">
    <source>
        <dbReference type="EMBL" id="EMS52801.1"/>
    </source>
</evidence>
<dbReference type="STRING" id="4572.M7Z022"/>
<reference evidence="2" key="1">
    <citation type="journal article" date="2013" name="Nature">
        <title>Draft genome of the wheat A-genome progenitor Triticum urartu.</title>
        <authorList>
            <person name="Ling H.Q."/>
            <person name="Zhao S."/>
            <person name="Liu D."/>
            <person name="Wang J."/>
            <person name="Sun H."/>
            <person name="Zhang C."/>
            <person name="Fan H."/>
            <person name="Li D."/>
            <person name="Dong L."/>
            <person name="Tao Y."/>
            <person name="Gao C."/>
            <person name="Wu H."/>
            <person name="Li Y."/>
            <person name="Cui Y."/>
            <person name="Guo X."/>
            <person name="Zheng S."/>
            <person name="Wang B."/>
            <person name="Yu K."/>
            <person name="Liang Q."/>
            <person name="Yang W."/>
            <person name="Lou X."/>
            <person name="Chen J."/>
            <person name="Feng M."/>
            <person name="Jian J."/>
            <person name="Zhang X."/>
            <person name="Luo G."/>
            <person name="Jiang Y."/>
            <person name="Liu J."/>
            <person name="Wang Z."/>
            <person name="Sha Y."/>
            <person name="Zhang B."/>
            <person name="Wu H."/>
            <person name="Tang D."/>
            <person name="Shen Q."/>
            <person name="Xue P."/>
            <person name="Zou S."/>
            <person name="Wang X."/>
            <person name="Liu X."/>
            <person name="Wang F."/>
            <person name="Yang Y."/>
            <person name="An X."/>
            <person name="Dong Z."/>
            <person name="Zhang K."/>
            <person name="Zhang X."/>
            <person name="Luo M.C."/>
            <person name="Dvorak J."/>
            <person name="Tong Y."/>
            <person name="Wang J."/>
            <person name="Yang H."/>
            <person name="Li Z."/>
            <person name="Wang D."/>
            <person name="Zhang A."/>
            <person name="Wang J."/>
        </authorList>
    </citation>
    <scope>NUCLEOTIDE SEQUENCE</scope>
</reference>
<dbReference type="InterPro" id="IPR029058">
    <property type="entry name" value="AB_hydrolase_fold"/>
</dbReference>
<name>M7Z022_TRIUA</name>
<dbReference type="Gene3D" id="3.40.50.1820">
    <property type="entry name" value="alpha/beta hydrolase"/>
    <property type="match status" value="1"/>
</dbReference>
<sequence>MLGVRPDVTWEECSDAVGAAMHEDIMKSVLPEVEALLRQTRVLLYQGIRDLRDGVVSQEAWMKELHWGGLHAFLDADRAVWRTGAGEKQEAAGLKVTEPCNVSGTIIGILQHQRDIIGIKNHQLVDNRGLQQGDADLAWPPEREVEMGVQRVGANLARPC</sequence>
<accession>M7Z022</accession>
<keyword evidence="2" id="KW-0645">Protease</keyword>
<dbReference type="GO" id="GO:0006508">
    <property type="term" value="P:proteolysis"/>
    <property type="evidence" value="ECO:0007669"/>
    <property type="project" value="InterPro"/>
</dbReference>
<gene>
    <name evidence="2" type="ORF">TRIUR3_25840</name>
</gene>
<protein>
    <submittedName>
        <fullName evidence="2">Serine carboxypeptidase-like 50</fullName>
    </submittedName>
</protein>
<proteinExistence type="inferred from homology"/>
<dbReference type="AlphaFoldDB" id="M7Z022"/>